<dbReference type="Proteomes" id="UP000198571">
    <property type="component" value="Unassembled WGS sequence"/>
</dbReference>
<sequence length="307" mass="34619">MNDLTDFIMANTVLYQLFIALIGVLLITLLVRVMRKSLHRYVKDHSNWYKTRKAVNIFGVVLAVVFLAILYSDMLGGITVILGVASAGIAFSLREVIASIAGWLTVLVGGMFKTGDRVQLGGVTGDVIDLGVLRTTIMETGEWVNADLYSGRIVKIANSFVFTQPVYNYSTDFPFLWDEITLPVKFGSDYEFTRELIRQVAVDNLIDNSEQTKEHWNSMVRKFLIEDATTDPMITLSVNDNWVEFTMRYIVEYKKRRGTQDILFTNILNEIEKNPDKVQLASATFELVNAPPVDVNVKKGAESGSWH</sequence>
<gene>
    <name evidence="7" type="ORF">SAMN05518684_11371</name>
</gene>
<dbReference type="InterPro" id="IPR006685">
    <property type="entry name" value="MscS_channel_2nd"/>
</dbReference>
<feature type="domain" description="Mechanosensitive ion channel MscS" evidence="6">
    <location>
        <begin position="96"/>
        <end position="170"/>
    </location>
</feature>
<reference evidence="8" key="1">
    <citation type="submission" date="2016-10" db="EMBL/GenBank/DDBJ databases">
        <authorList>
            <person name="Varghese N."/>
            <person name="Submissions S."/>
        </authorList>
    </citation>
    <scope>NUCLEOTIDE SEQUENCE [LARGE SCALE GENOMIC DNA]</scope>
    <source>
        <strain evidence="8">S9</strain>
    </source>
</reference>
<comment type="subcellular location">
    <subcellularLocation>
        <location evidence="1">Membrane</location>
    </subcellularLocation>
</comment>
<evidence type="ECO:0000256" key="2">
    <source>
        <dbReference type="ARBA" id="ARBA00022692"/>
    </source>
</evidence>
<name>A0A1H9VZ38_9BACI</name>
<evidence type="ECO:0000256" key="3">
    <source>
        <dbReference type="ARBA" id="ARBA00022989"/>
    </source>
</evidence>
<feature type="transmembrane region" description="Helical" evidence="5">
    <location>
        <begin position="78"/>
        <end position="108"/>
    </location>
</feature>
<keyword evidence="2 5" id="KW-0812">Transmembrane</keyword>
<dbReference type="GO" id="GO:0055085">
    <property type="term" value="P:transmembrane transport"/>
    <property type="evidence" value="ECO:0007669"/>
    <property type="project" value="InterPro"/>
</dbReference>
<dbReference type="GO" id="GO:0016020">
    <property type="term" value="C:membrane"/>
    <property type="evidence" value="ECO:0007669"/>
    <property type="project" value="UniProtKB-SubCell"/>
</dbReference>
<dbReference type="RefSeq" id="WP_093054027.1">
    <property type="nucleotide sequence ID" value="NZ_FOGT01000013.1"/>
</dbReference>
<evidence type="ECO:0000256" key="1">
    <source>
        <dbReference type="ARBA" id="ARBA00004370"/>
    </source>
</evidence>
<feature type="transmembrane region" description="Helical" evidence="5">
    <location>
        <begin position="54"/>
        <end position="72"/>
    </location>
</feature>
<dbReference type="PANTHER" id="PTHR30566">
    <property type="entry name" value="YNAI-RELATED MECHANOSENSITIVE ION CHANNEL"/>
    <property type="match status" value="1"/>
</dbReference>
<organism evidence="7 8">
    <name type="scientific">Salipaludibacillus aurantiacus</name>
    <dbReference type="NCBI Taxonomy" id="1601833"/>
    <lineage>
        <taxon>Bacteria</taxon>
        <taxon>Bacillati</taxon>
        <taxon>Bacillota</taxon>
        <taxon>Bacilli</taxon>
        <taxon>Bacillales</taxon>
        <taxon>Bacillaceae</taxon>
    </lineage>
</organism>
<evidence type="ECO:0000256" key="5">
    <source>
        <dbReference type="SAM" id="Phobius"/>
    </source>
</evidence>
<evidence type="ECO:0000256" key="4">
    <source>
        <dbReference type="ARBA" id="ARBA00023136"/>
    </source>
</evidence>
<keyword evidence="4 5" id="KW-0472">Membrane</keyword>
<feature type="transmembrane region" description="Helical" evidence="5">
    <location>
        <begin position="12"/>
        <end position="33"/>
    </location>
</feature>
<dbReference type="AlphaFoldDB" id="A0A1H9VZ38"/>
<dbReference type="STRING" id="1601833.SAMN05518684_11371"/>
<proteinExistence type="predicted"/>
<dbReference type="InterPro" id="IPR010920">
    <property type="entry name" value="LSM_dom_sf"/>
</dbReference>
<evidence type="ECO:0000313" key="8">
    <source>
        <dbReference type="Proteomes" id="UP000198571"/>
    </source>
</evidence>
<keyword evidence="8" id="KW-1185">Reference proteome</keyword>
<dbReference type="SUPFAM" id="SSF50182">
    <property type="entry name" value="Sm-like ribonucleoproteins"/>
    <property type="match status" value="1"/>
</dbReference>
<evidence type="ECO:0000259" key="6">
    <source>
        <dbReference type="Pfam" id="PF00924"/>
    </source>
</evidence>
<dbReference type="Pfam" id="PF00924">
    <property type="entry name" value="MS_channel_2nd"/>
    <property type="match status" value="1"/>
</dbReference>
<dbReference type="InterPro" id="IPR023408">
    <property type="entry name" value="MscS_beta-dom_sf"/>
</dbReference>
<evidence type="ECO:0000313" key="7">
    <source>
        <dbReference type="EMBL" id="SES26761.1"/>
    </source>
</evidence>
<dbReference type="PANTHER" id="PTHR30566:SF5">
    <property type="entry name" value="MECHANOSENSITIVE ION CHANNEL PROTEIN 1, MITOCHONDRIAL-RELATED"/>
    <property type="match status" value="1"/>
</dbReference>
<accession>A0A1H9VZ38</accession>
<protein>
    <submittedName>
        <fullName evidence="7">Mechanosensitive ion channel</fullName>
    </submittedName>
</protein>
<dbReference type="EMBL" id="FOGT01000013">
    <property type="protein sequence ID" value="SES26761.1"/>
    <property type="molecule type" value="Genomic_DNA"/>
</dbReference>
<dbReference type="OrthoDB" id="9809206at2"/>
<keyword evidence="3 5" id="KW-1133">Transmembrane helix</keyword>
<dbReference type="Gene3D" id="2.30.30.60">
    <property type="match status" value="1"/>
</dbReference>